<evidence type="ECO:0000313" key="3">
    <source>
        <dbReference type="WBParaSite" id="SVE_2027300.1"/>
    </source>
</evidence>
<name>A0A0K0G690_STRVS</name>
<keyword evidence="1" id="KW-0732">Signal</keyword>
<keyword evidence="2" id="KW-1185">Reference proteome</keyword>
<organism evidence="2 3">
    <name type="scientific">Strongyloides venezuelensis</name>
    <name type="common">Threadworm</name>
    <dbReference type="NCBI Taxonomy" id="75913"/>
    <lineage>
        <taxon>Eukaryota</taxon>
        <taxon>Metazoa</taxon>
        <taxon>Ecdysozoa</taxon>
        <taxon>Nematoda</taxon>
        <taxon>Chromadorea</taxon>
        <taxon>Rhabditida</taxon>
        <taxon>Tylenchina</taxon>
        <taxon>Panagrolaimomorpha</taxon>
        <taxon>Strongyloidoidea</taxon>
        <taxon>Strongyloididae</taxon>
        <taxon>Strongyloides</taxon>
    </lineage>
</organism>
<sequence length="140" mass="16841">MLKFSYLFLLFSISTFILILVTSQKEKEIVLEERVNQKDAGNCKKFIENIQNDNKTTFEDYEYQSIMIKIETSDKLKISLFYQAIRRYKNNEGCDEWIRLEENIGEYFSISIIYITTIIQIWNVEWNIKYSKDEFNVNLT</sequence>
<evidence type="ECO:0000256" key="1">
    <source>
        <dbReference type="SAM" id="SignalP"/>
    </source>
</evidence>
<feature type="signal peptide" evidence="1">
    <location>
        <begin position="1"/>
        <end position="23"/>
    </location>
</feature>
<dbReference type="AlphaFoldDB" id="A0A0K0G690"/>
<reference evidence="2" key="1">
    <citation type="submission" date="2014-07" db="EMBL/GenBank/DDBJ databases">
        <authorList>
            <person name="Martin A.A"/>
            <person name="De Silva N."/>
        </authorList>
    </citation>
    <scope>NUCLEOTIDE SEQUENCE</scope>
</reference>
<protein>
    <submittedName>
        <fullName evidence="3">Cystatin domain-containing protein</fullName>
    </submittedName>
</protein>
<evidence type="ECO:0000313" key="2">
    <source>
        <dbReference type="Proteomes" id="UP000035680"/>
    </source>
</evidence>
<dbReference type="Proteomes" id="UP000035680">
    <property type="component" value="Unassembled WGS sequence"/>
</dbReference>
<proteinExistence type="predicted"/>
<feature type="chain" id="PRO_5005330545" evidence="1">
    <location>
        <begin position="24"/>
        <end position="140"/>
    </location>
</feature>
<accession>A0A0K0G690</accession>
<reference evidence="3" key="2">
    <citation type="submission" date="2015-08" db="UniProtKB">
        <authorList>
            <consortium name="WormBaseParasite"/>
        </authorList>
    </citation>
    <scope>IDENTIFICATION</scope>
</reference>
<dbReference type="WBParaSite" id="SVE_2027300.1">
    <property type="protein sequence ID" value="SVE_2027300.1"/>
    <property type="gene ID" value="SVE_2027300"/>
</dbReference>